<sequence length="301" mass="34918">KEKCEGVKEMEKLVDELEKRIKNPLIDSPVSAESAARAAAAAASASKPAAEVEPQQKKKEWFDYIVDFVLDVFEMLRTRDFSRSEEMRELFGKLHLGYKIFKDKPEERKKFNDILYGRMKEKYFYCGLCDAMLISYRHAAIHHCDDDHLNRAPNVAFLELTMEVTGILGNAAERWLEEEEKAVEAEFKKYGKRSTSDPSLRPSFAQNLIDKYSPIIFNKRHYEQVEYIETGMAAFTGDIGRRIMAELDDHIGDGQTFCELCDIVTGTREEYYEHLMRYDHTQMTALMHMQTVVVNLLKKKK</sequence>
<gene>
    <name evidence="1" type="ORF">PFISCL1PPCAC_23361</name>
</gene>
<evidence type="ECO:0000313" key="2">
    <source>
        <dbReference type="Proteomes" id="UP001432322"/>
    </source>
</evidence>
<accession>A0AAV5WQP1</accession>
<reference evidence="1" key="1">
    <citation type="submission" date="2023-10" db="EMBL/GenBank/DDBJ databases">
        <title>Genome assembly of Pristionchus species.</title>
        <authorList>
            <person name="Yoshida K."/>
            <person name="Sommer R.J."/>
        </authorList>
    </citation>
    <scope>NUCLEOTIDE SEQUENCE</scope>
    <source>
        <strain evidence="1">RS5133</strain>
    </source>
</reference>
<comment type="caution">
    <text evidence="1">The sequence shown here is derived from an EMBL/GenBank/DDBJ whole genome shotgun (WGS) entry which is preliminary data.</text>
</comment>
<keyword evidence="2" id="KW-1185">Reference proteome</keyword>
<proteinExistence type="predicted"/>
<feature type="non-terminal residue" evidence="1">
    <location>
        <position position="1"/>
    </location>
</feature>
<protein>
    <recommendedName>
        <fullName evidence="3">C2H2-type domain-containing protein</fullName>
    </recommendedName>
</protein>
<evidence type="ECO:0008006" key="3">
    <source>
        <dbReference type="Google" id="ProtNLM"/>
    </source>
</evidence>
<organism evidence="1 2">
    <name type="scientific">Pristionchus fissidentatus</name>
    <dbReference type="NCBI Taxonomy" id="1538716"/>
    <lineage>
        <taxon>Eukaryota</taxon>
        <taxon>Metazoa</taxon>
        <taxon>Ecdysozoa</taxon>
        <taxon>Nematoda</taxon>
        <taxon>Chromadorea</taxon>
        <taxon>Rhabditida</taxon>
        <taxon>Rhabditina</taxon>
        <taxon>Diplogasteromorpha</taxon>
        <taxon>Diplogasteroidea</taxon>
        <taxon>Neodiplogasteridae</taxon>
        <taxon>Pristionchus</taxon>
    </lineage>
</organism>
<dbReference type="EMBL" id="BTSY01000006">
    <property type="protein sequence ID" value="GMT32064.1"/>
    <property type="molecule type" value="Genomic_DNA"/>
</dbReference>
<dbReference type="Proteomes" id="UP001432322">
    <property type="component" value="Unassembled WGS sequence"/>
</dbReference>
<name>A0AAV5WQP1_9BILA</name>
<dbReference type="AlphaFoldDB" id="A0AAV5WQP1"/>
<evidence type="ECO:0000313" key="1">
    <source>
        <dbReference type="EMBL" id="GMT32064.1"/>
    </source>
</evidence>